<feature type="transmembrane region" description="Helical" evidence="1">
    <location>
        <begin position="28"/>
        <end position="50"/>
    </location>
</feature>
<dbReference type="EMBL" id="VVXK01000001">
    <property type="protein sequence ID" value="KAA2372286.1"/>
    <property type="molecule type" value="Genomic_DNA"/>
</dbReference>
<evidence type="ECO:0000313" key="2">
    <source>
        <dbReference type="EMBL" id="KAA2372286.1"/>
    </source>
</evidence>
<dbReference type="GeneID" id="92757180"/>
<accession>A0A5B3GHU2</accession>
<dbReference type="Proteomes" id="UP000323567">
    <property type="component" value="Unassembled WGS sequence"/>
</dbReference>
<feature type="transmembrane region" description="Helical" evidence="1">
    <location>
        <begin position="62"/>
        <end position="83"/>
    </location>
</feature>
<dbReference type="Proteomes" id="UP000322658">
    <property type="component" value="Unassembled WGS sequence"/>
</dbReference>
<evidence type="ECO:0000313" key="4">
    <source>
        <dbReference type="Proteomes" id="UP000322658"/>
    </source>
</evidence>
<comment type="caution">
    <text evidence="3">The sequence shown here is derived from an EMBL/GenBank/DDBJ whole genome shotgun (WGS) entry which is preliminary data.</text>
</comment>
<feature type="transmembrane region" description="Helical" evidence="1">
    <location>
        <begin position="122"/>
        <end position="143"/>
    </location>
</feature>
<keyword evidence="1" id="KW-0812">Transmembrane</keyword>
<dbReference type="RefSeq" id="WP_147344333.1">
    <property type="nucleotide sequence ID" value="NZ_CATXTW010000045.1"/>
</dbReference>
<evidence type="ECO:0000313" key="3">
    <source>
        <dbReference type="EMBL" id="KAA2373114.1"/>
    </source>
</evidence>
<dbReference type="SUPFAM" id="SSF103473">
    <property type="entry name" value="MFS general substrate transporter"/>
    <property type="match status" value="1"/>
</dbReference>
<keyword evidence="1" id="KW-1133">Transmembrane helix</keyword>
<evidence type="ECO:0000256" key="1">
    <source>
        <dbReference type="SAM" id="Phobius"/>
    </source>
</evidence>
<proteinExistence type="predicted"/>
<dbReference type="AlphaFoldDB" id="A0A5B3GHU2"/>
<dbReference type="EMBL" id="VVXJ01000037">
    <property type="protein sequence ID" value="KAA2373114.1"/>
    <property type="molecule type" value="Genomic_DNA"/>
</dbReference>
<dbReference type="InterPro" id="IPR036259">
    <property type="entry name" value="MFS_trans_sf"/>
</dbReference>
<keyword evidence="1" id="KW-0472">Membrane</keyword>
<name>A0A5B3GHU2_9BACT</name>
<evidence type="ECO:0000313" key="5">
    <source>
        <dbReference type="Proteomes" id="UP000323567"/>
    </source>
</evidence>
<feature type="transmembrane region" description="Helical" evidence="1">
    <location>
        <begin position="89"/>
        <end position="110"/>
    </location>
</feature>
<organism evidence="3 4">
    <name type="scientific">Alistipes shahii</name>
    <dbReference type="NCBI Taxonomy" id="328814"/>
    <lineage>
        <taxon>Bacteria</taxon>
        <taxon>Pseudomonadati</taxon>
        <taxon>Bacteroidota</taxon>
        <taxon>Bacteroidia</taxon>
        <taxon>Bacteroidales</taxon>
        <taxon>Rikenellaceae</taxon>
        <taxon>Alistipes</taxon>
    </lineage>
</organism>
<reference evidence="4 5" key="1">
    <citation type="journal article" date="2019" name="Nat. Med.">
        <title>A library of human gut bacterial isolates paired with longitudinal multiomics data enables mechanistic microbiome research.</title>
        <authorList>
            <person name="Poyet M."/>
            <person name="Groussin M."/>
            <person name="Gibbons S.M."/>
            <person name="Avila-Pacheco J."/>
            <person name="Jiang X."/>
            <person name="Kearney S.M."/>
            <person name="Perrotta A.R."/>
            <person name="Berdy B."/>
            <person name="Zhao S."/>
            <person name="Lieberman T.D."/>
            <person name="Swanson P.K."/>
            <person name="Smith M."/>
            <person name="Roesemann S."/>
            <person name="Alexander J.E."/>
            <person name="Rich S.A."/>
            <person name="Livny J."/>
            <person name="Vlamakis H."/>
            <person name="Clish C."/>
            <person name="Bullock K."/>
            <person name="Deik A."/>
            <person name="Scott J."/>
            <person name="Pierce K.A."/>
            <person name="Xavier R.J."/>
            <person name="Alm E.J."/>
        </authorList>
    </citation>
    <scope>NUCLEOTIDE SEQUENCE [LARGE SCALE GENOMIC DNA]</scope>
    <source>
        <strain evidence="3 4">BIOML-A1</strain>
        <strain evidence="2 5">BIOML-A2</strain>
    </source>
</reference>
<protein>
    <submittedName>
        <fullName evidence="3">MFS transporter</fullName>
    </submittedName>
</protein>
<sequence>MATALFSIAPILSRPFVGWLVDTQGRRLVLICGLAGVAFVPMGYFISAGIATVDTPLKLGELFEPMSVPAAVTQLFFMMAYGVVEVYVAIYAVLHCLPSEGIYFIGIAVAGTCGGKSGEARLVYTGNAAIITGILLLVFAHNIPCYLLLWQHCWDTVSELCSLPCRPWPCLSKDEVPQALRFSWLSISGLHWEDFSRITREIPGI</sequence>
<gene>
    <name evidence="3" type="ORF">F2Y07_12900</name>
    <name evidence="2" type="ORF">F2Y13_02205</name>
</gene>